<name>A0A8H9M540_9BURK</name>
<evidence type="ECO:0000313" key="1">
    <source>
        <dbReference type="EMBL" id="GHC50011.1"/>
    </source>
</evidence>
<accession>A0A8H9M540</accession>
<evidence type="ECO:0000313" key="2">
    <source>
        <dbReference type="Proteomes" id="UP000608923"/>
    </source>
</evidence>
<dbReference type="EMBL" id="BMZN01000003">
    <property type="protein sequence ID" value="GHC50011.1"/>
    <property type="molecule type" value="Genomic_DNA"/>
</dbReference>
<dbReference type="AlphaFoldDB" id="A0A8H9M540"/>
<comment type="caution">
    <text evidence="1">The sequence shown here is derived from an EMBL/GenBank/DDBJ whole genome shotgun (WGS) entry which is preliminary data.</text>
</comment>
<organism evidence="1 2">
    <name type="scientific">Alcaligenes pakistanensis</name>
    <dbReference type="NCBI Taxonomy" id="1482717"/>
    <lineage>
        <taxon>Bacteria</taxon>
        <taxon>Pseudomonadati</taxon>
        <taxon>Pseudomonadota</taxon>
        <taxon>Betaproteobacteria</taxon>
        <taxon>Burkholderiales</taxon>
        <taxon>Alcaligenaceae</taxon>
        <taxon>Alcaligenes</taxon>
    </lineage>
</organism>
<dbReference type="Proteomes" id="UP000608923">
    <property type="component" value="Unassembled WGS sequence"/>
</dbReference>
<protein>
    <submittedName>
        <fullName evidence="1">Uncharacterized protein</fullName>
    </submittedName>
</protein>
<reference evidence="2" key="1">
    <citation type="journal article" date="2019" name="Int. J. Syst. Evol. Microbiol.">
        <title>The Global Catalogue of Microorganisms (GCM) 10K type strain sequencing project: providing services to taxonomists for standard genome sequencing and annotation.</title>
        <authorList>
            <consortium name="The Broad Institute Genomics Platform"/>
            <consortium name="The Broad Institute Genome Sequencing Center for Infectious Disease"/>
            <person name="Wu L."/>
            <person name="Ma J."/>
        </authorList>
    </citation>
    <scope>NUCLEOTIDE SEQUENCE [LARGE SCALE GENOMIC DNA]</scope>
    <source>
        <strain evidence="2">KCTC 42083</strain>
    </source>
</reference>
<sequence>MRSNMCTGLDFNLALRIGKGSRIGIFAIQAFGELLVANRGRRGDQITHIHLR</sequence>
<keyword evidence="2" id="KW-1185">Reference proteome</keyword>
<proteinExistence type="predicted"/>
<gene>
    <name evidence="1" type="ORF">GCM10010096_22380</name>
</gene>